<dbReference type="GO" id="GO:0003937">
    <property type="term" value="F:IMP cyclohydrolase activity"/>
    <property type="evidence" value="ECO:0007669"/>
    <property type="project" value="UniProtKB-EC"/>
</dbReference>
<dbReference type="GO" id="GO:0006189">
    <property type="term" value="P:'de novo' IMP biosynthetic process"/>
    <property type="evidence" value="ECO:0007669"/>
    <property type="project" value="TreeGrafter"/>
</dbReference>
<comment type="catalytic activity">
    <reaction evidence="10">
        <text>IMP + H2O = 5-formamido-1-(5-phospho-D-ribosyl)imidazole-4-carboxamide</text>
        <dbReference type="Rhea" id="RHEA:18445"/>
        <dbReference type="ChEBI" id="CHEBI:15377"/>
        <dbReference type="ChEBI" id="CHEBI:58053"/>
        <dbReference type="ChEBI" id="CHEBI:58467"/>
        <dbReference type="EC" id="3.5.4.10"/>
    </reaction>
    <physiologicalReaction direction="right-to-left" evidence="10">
        <dbReference type="Rhea" id="RHEA:18447"/>
    </physiologicalReaction>
</comment>
<dbReference type="FunFam" id="3.40.50.1380:FF:000001">
    <property type="entry name" value="Bifunctional purine biosynthesis protein PurH"/>
    <property type="match status" value="1"/>
</dbReference>
<organism evidence="12 13">
    <name type="scientific">Plectus sambesii</name>
    <dbReference type="NCBI Taxonomy" id="2011161"/>
    <lineage>
        <taxon>Eukaryota</taxon>
        <taxon>Metazoa</taxon>
        <taxon>Ecdysozoa</taxon>
        <taxon>Nematoda</taxon>
        <taxon>Chromadorea</taxon>
        <taxon>Plectida</taxon>
        <taxon>Plectina</taxon>
        <taxon>Plectoidea</taxon>
        <taxon>Plectidae</taxon>
        <taxon>Plectus</taxon>
    </lineage>
</organism>
<sequence length="205" mass="21880">MGSNGACSKELAILSVSDKEGLIPFAHSLAKSGLQLVASGGTAKLLRENGLDVKDVSDITGSSEMLGGRVKTLHPAVHGGILARNIPTDLADLKAKHFALVRVVVCNLYPFEATIAKSDCSLDDAIENIDIGGVTLLRAAAKNHARVTVLCDPKDYDRVAAKMESNDSDTELELRQELALKYDEVAYPPDVPVCLFVCLFICLSV</sequence>
<evidence type="ECO:0000256" key="8">
    <source>
        <dbReference type="ARBA" id="ARBA00046691"/>
    </source>
</evidence>
<evidence type="ECO:0000256" key="4">
    <source>
        <dbReference type="ARBA" id="ARBA00022755"/>
    </source>
</evidence>
<evidence type="ECO:0000313" key="12">
    <source>
        <dbReference type="Proteomes" id="UP000887566"/>
    </source>
</evidence>
<comment type="subunit">
    <text evidence="8">Homodimer. Associates with internalized INSR complexes on Golgi/endosomal membranes. Interacts with INSR; ATIC together with PRKAA2/AMPK2 and HACD3/PTPLAD1 is proposed to be part of a signaling network regulating INSR autophosphorylation and endocytosis.</text>
</comment>
<feature type="domain" description="MGS-like" evidence="11">
    <location>
        <begin position="1"/>
        <end position="151"/>
    </location>
</feature>
<evidence type="ECO:0000313" key="13">
    <source>
        <dbReference type="WBParaSite" id="PSAMB.scaffold2362size23630.g17490.t1"/>
    </source>
</evidence>
<keyword evidence="4" id="KW-0658">Purine biosynthesis</keyword>
<dbReference type="SUPFAM" id="SSF52335">
    <property type="entry name" value="Methylglyoxal synthase-like"/>
    <property type="match status" value="1"/>
</dbReference>
<protein>
    <recommendedName>
        <fullName evidence="2">Bifunctional purine biosynthesis protein ATIC</fullName>
    </recommendedName>
    <alternativeName>
        <fullName evidence="7">AICAR transformylase/inosine monophosphate cyclohydrolase</fullName>
    </alternativeName>
</protein>
<evidence type="ECO:0000256" key="6">
    <source>
        <dbReference type="ARBA" id="ARBA00023268"/>
    </source>
</evidence>
<dbReference type="WBParaSite" id="PSAMB.scaffold2362size23630.g17490.t1">
    <property type="protein sequence ID" value="PSAMB.scaffold2362size23630.g17490.t1"/>
    <property type="gene ID" value="PSAMB.scaffold2362size23630.g17490"/>
</dbReference>
<reference evidence="13" key="1">
    <citation type="submission" date="2022-11" db="UniProtKB">
        <authorList>
            <consortium name="WormBaseParasite"/>
        </authorList>
    </citation>
    <scope>IDENTIFICATION</scope>
</reference>
<evidence type="ECO:0000256" key="5">
    <source>
        <dbReference type="ARBA" id="ARBA00022801"/>
    </source>
</evidence>
<comment type="catalytic activity">
    <reaction evidence="9">
        <text>(6R)-10-formyltetrahydrofolate + 5-amino-1-(5-phospho-beta-D-ribosyl)imidazole-4-carboxamide = 5-formamido-1-(5-phospho-D-ribosyl)imidazole-4-carboxamide + (6S)-5,6,7,8-tetrahydrofolate</text>
        <dbReference type="Rhea" id="RHEA:22192"/>
        <dbReference type="ChEBI" id="CHEBI:57453"/>
        <dbReference type="ChEBI" id="CHEBI:58467"/>
        <dbReference type="ChEBI" id="CHEBI:58475"/>
        <dbReference type="ChEBI" id="CHEBI:195366"/>
        <dbReference type="EC" id="2.1.2.3"/>
    </reaction>
    <physiologicalReaction direction="left-to-right" evidence="9">
        <dbReference type="Rhea" id="RHEA:22193"/>
    </physiologicalReaction>
</comment>
<dbReference type="CDD" id="cd01421">
    <property type="entry name" value="IMPCH"/>
    <property type="match status" value="1"/>
</dbReference>
<accession>A0A914VT26</accession>
<dbReference type="PANTHER" id="PTHR11692">
    <property type="entry name" value="BIFUNCTIONAL PURINE BIOSYNTHESIS PROTEIN PURH"/>
    <property type="match status" value="1"/>
</dbReference>
<dbReference type="Gene3D" id="3.40.50.1380">
    <property type="entry name" value="Methylglyoxal synthase-like domain"/>
    <property type="match status" value="1"/>
</dbReference>
<keyword evidence="12" id="KW-1185">Reference proteome</keyword>
<dbReference type="InterPro" id="IPR002695">
    <property type="entry name" value="PurH-like"/>
</dbReference>
<dbReference type="InterPro" id="IPR011607">
    <property type="entry name" value="MGS-like_dom"/>
</dbReference>
<dbReference type="Pfam" id="PF01808">
    <property type="entry name" value="AICARFT_IMPCHas"/>
    <property type="match status" value="1"/>
</dbReference>
<dbReference type="Proteomes" id="UP000887566">
    <property type="component" value="Unplaced"/>
</dbReference>
<evidence type="ECO:0000256" key="7">
    <source>
        <dbReference type="ARBA" id="ARBA00032307"/>
    </source>
</evidence>
<dbReference type="PANTHER" id="PTHR11692:SF0">
    <property type="entry name" value="BIFUNCTIONAL PURINE BIOSYNTHESIS PROTEIN ATIC"/>
    <property type="match status" value="1"/>
</dbReference>
<keyword evidence="3" id="KW-0808">Transferase</keyword>
<dbReference type="AlphaFoldDB" id="A0A914VT26"/>
<evidence type="ECO:0000256" key="10">
    <source>
        <dbReference type="ARBA" id="ARBA00048341"/>
    </source>
</evidence>
<dbReference type="InterPro" id="IPR036914">
    <property type="entry name" value="MGS-like_dom_sf"/>
</dbReference>
<evidence type="ECO:0000256" key="9">
    <source>
        <dbReference type="ARBA" id="ARBA00047515"/>
    </source>
</evidence>
<name>A0A914VT26_9BILA</name>
<keyword evidence="6" id="KW-0511">Multifunctional enzyme</keyword>
<dbReference type="Pfam" id="PF02142">
    <property type="entry name" value="MGS"/>
    <property type="match status" value="1"/>
</dbReference>
<dbReference type="GO" id="GO:0004643">
    <property type="term" value="F:phosphoribosylaminoimidazolecarboxamide formyltransferase activity"/>
    <property type="evidence" value="ECO:0007669"/>
    <property type="project" value="UniProtKB-EC"/>
</dbReference>
<keyword evidence="5" id="KW-0378">Hydrolase</keyword>
<evidence type="ECO:0000256" key="2">
    <source>
        <dbReference type="ARBA" id="ARBA00017905"/>
    </source>
</evidence>
<evidence type="ECO:0000256" key="1">
    <source>
        <dbReference type="ARBA" id="ARBA00000945"/>
    </source>
</evidence>
<evidence type="ECO:0000256" key="3">
    <source>
        <dbReference type="ARBA" id="ARBA00022679"/>
    </source>
</evidence>
<dbReference type="SMART" id="SM00851">
    <property type="entry name" value="MGS"/>
    <property type="match status" value="1"/>
</dbReference>
<dbReference type="PROSITE" id="PS51855">
    <property type="entry name" value="MGS"/>
    <property type="match status" value="1"/>
</dbReference>
<evidence type="ECO:0000259" key="11">
    <source>
        <dbReference type="PROSITE" id="PS51855"/>
    </source>
</evidence>
<proteinExistence type="predicted"/>
<dbReference type="GO" id="GO:0005829">
    <property type="term" value="C:cytosol"/>
    <property type="evidence" value="ECO:0007669"/>
    <property type="project" value="TreeGrafter"/>
</dbReference>
<comment type="catalytic activity">
    <reaction evidence="1">
        <text>10-formyldihydrofolate + 5-amino-1-(5-phospho-beta-D-ribosyl)imidazole-4-carboxamide = 5-formamido-1-(5-phospho-D-ribosyl)imidazole-4-carboxamide + 7,8-dihydrofolate</text>
        <dbReference type="Rhea" id="RHEA:59144"/>
        <dbReference type="ChEBI" id="CHEBI:57451"/>
        <dbReference type="ChEBI" id="CHEBI:57452"/>
        <dbReference type="ChEBI" id="CHEBI:58467"/>
        <dbReference type="ChEBI" id="CHEBI:58475"/>
    </reaction>
    <physiologicalReaction direction="left-to-right" evidence="1">
        <dbReference type="Rhea" id="RHEA:59145"/>
    </physiologicalReaction>
</comment>